<dbReference type="KEGG" id="surl:BI350_06830"/>
<dbReference type="AlphaFoldDB" id="A0A1D8JF14"/>
<reference evidence="2 3" key="1">
    <citation type="submission" date="2016-09" db="EMBL/GenBank/DDBJ databases">
        <title>Complete genome sequence of the Lysinibacillus sphaericus LMG 22257, a specie of Bacillus with ureolytic activity that can effectively biodeposit calcium carbonate.</title>
        <authorList>
            <person name="Yan W."/>
        </authorList>
    </citation>
    <scope>NUCLEOTIDE SEQUENCE [LARGE SCALE GENOMIC DNA]</scope>
    <source>
        <strain evidence="2 3">LMG 22257</strain>
    </source>
</reference>
<dbReference type="InterPro" id="IPR009577">
    <property type="entry name" value="Sm_multidrug_ex"/>
</dbReference>
<gene>
    <name evidence="2" type="ORF">BI350_06830</name>
</gene>
<dbReference type="Proteomes" id="UP000185746">
    <property type="component" value="Chromosome"/>
</dbReference>
<feature type="transmembrane region" description="Helical" evidence="1">
    <location>
        <begin position="33"/>
        <end position="54"/>
    </location>
</feature>
<name>A0A1D8JF14_9BACL</name>
<evidence type="ECO:0000313" key="3">
    <source>
        <dbReference type="Proteomes" id="UP000185746"/>
    </source>
</evidence>
<organism evidence="2 3">
    <name type="scientific">Sporosarcina ureilytica</name>
    <dbReference type="NCBI Taxonomy" id="298596"/>
    <lineage>
        <taxon>Bacteria</taxon>
        <taxon>Bacillati</taxon>
        <taxon>Bacillota</taxon>
        <taxon>Bacilli</taxon>
        <taxon>Bacillales</taxon>
        <taxon>Caryophanaceae</taxon>
        <taxon>Sporosarcina</taxon>
    </lineage>
</organism>
<sequence length="152" mass="16903">MIEYLLVFLGAAIPWLEIALVIPLGIISGLSPFWVMVTAFTGNLLTVLLVIIGFQRVKEWVESRRKNSKKEPSKRTERGKRIWNKYGMPGVALLGPFVIGTHISAFIGLLFGANKANVTFWMVVSIALWTLVFGILTAMGFDFFVVRNASAN</sequence>
<dbReference type="GO" id="GO:0003677">
    <property type="term" value="F:DNA binding"/>
    <property type="evidence" value="ECO:0007669"/>
    <property type="project" value="UniProtKB-KW"/>
</dbReference>
<keyword evidence="1" id="KW-1133">Transmembrane helix</keyword>
<evidence type="ECO:0000313" key="2">
    <source>
        <dbReference type="EMBL" id="AOV07283.1"/>
    </source>
</evidence>
<protein>
    <submittedName>
        <fullName evidence="2">DNA-binding protein</fullName>
    </submittedName>
</protein>
<dbReference type="RefSeq" id="WP_075527412.1">
    <property type="nucleotide sequence ID" value="NZ_CP017560.1"/>
</dbReference>
<accession>A0A1D8JF14</accession>
<feature type="transmembrane region" description="Helical" evidence="1">
    <location>
        <begin position="119"/>
        <end position="146"/>
    </location>
</feature>
<proteinExistence type="predicted"/>
<feature type="transmembrane region" description="Helical" evidence="1">
    <location>
        <begin position="5"/>
        <end position="27"/>
    </location>
</feature>
<feature type="transmembrane region" description="Helical" evidence="1">
    <location>
        <begin position="90"/>
        <end position="113"/>
    </location>
</feature>
<keyword evidence="1" id="KW-0472">Membrane</keyword>
<keyword evidence="1" id="KW-0812">Transmembrane</keyword>
<dbReference type="Pfam" id="PF06695">
    <property type="entry name" value="Sm_multidrug_ex"/>
    <property type="match status" value="1"/>
</dbReference>
<dbReference type="EMBL" id="CP017560">
    <property type="protein sequence ID" value="AOV07283.1"/>
    <property type="molecule type" value="Genomic_DNA"/>
</dbReference>
<keyword evidence="3" id="KW-1185">Reference proteome</keyword>
<evidence type="ECO:0000256" key="1">
    <source>
        <dbReference type="SAM" id="Phobius"/>
    </source>
</evidence>
<keyword evidence="2" id="KW-0238">DNA-binding</keyword>